<dbReference type="RefSeq" id="WP_134246450.1">
    <property type="nucleotide sequence ID" value="NZ_SNQI01000001.1"/>
</dbReference>
<evidence type="ECO:0000256" key="1">
    <source>
        <dbReference type="SAM" id="SignalP"/>
    </source>
</evidence>
<keyword evidence="1" id="KW-0732">Signal</keyword>
<evidence type="ECO:0008006" key="4">
    <source>
        <dbReference type="Google" id="ProtNLM"/>
    </source>
</evidence>
<evidence type="ECO:0000313" key="2">
    <source>
        <dbReference type="EMBL" id="TEW76436.1"/>
    </source>
</evidence>
<gene>
    <name evidence="2" type="ORF">E2488_00880</name>
</gene>
<dbReference type="AlphaFoldDB" id="A0A4Y8AV61"/>
<organism evidence="2 3">
    <name type="scientific">Gramella jeungdoensis</name>
    <dbReference type="NCBI Taxonomy" id="708091"/>
    <lineage>
        <taxon>Bacteria</taxon>
        <taxon>Pseudomonadati</taxon>
        <taxon>Bacteroidota</taxon>
        <taxon>Flavobacteriia</taxon>
        <taxon>Flavobacteriales</taxon>
        <taxon>Flavobacteriaceae</taxon>
        <taxon>Christiangramia</taxon>
    </lineage>
</organism>
<comment type="caution">
    <text evidence="2">The sequence shown here is derived from an EMBL/GenBank/DDBJ whole genome shotgun (WGS) entry which is preliminary data.</text>
</comment>
<dbReference type="Proteomes" id="UP000298517">
    <property type="component" value="Unassembled WGS sequence"/>
</dbReference>
<evidence type="ECO:0000313" key="3">
    <source>
        <dbReference type="Proteomes" id="UP000298517"/>
    </source>
</evidence>
<protein>
    <recommendedName>
        <fullName evidence="4">Sensor of ECF-type sigma factor</fullName>
    </recommendedName>
</protein>
<feature type="chain" id="PRO_5021404725" description="Sensor of ECF-type sigma factor" evidence="1">
    <location>
        <begin position="21"/>
        <end position="150"/>
    </location>
</feature>
<sequence length="150" mass="17452">MKKLLFIAFLLFLTSSSVVSQKMNRQKITMLKTAFITDAIALKPKEAEKFWPVYNQYSKQLQQLKFKIEGGKMREIKAAGGTENLSEANAQEIINQSLIFEKEIYETKIKMVKELSKIISAQQIVKLQKAERDFNKRILQEYGKRKRMGQ</sequence>
<dbReference type="EMBL" id="SNQI01000001">
    <property type="protein sequence ID" value="TEW76436.1"/>
    <property type="molecule type" value="Genomic_DNA"/>
</dbReference>
<proteinExistence type="predicted"/>
<keyword evidence="3" id="KW-1185">Reference proteome</keyword>
<accession>A0A4Y8AV61</accession>
<reference evidence="2 3" key="1">
    <citation type="journal article" date="2011" name="J. Microbiol.">
        <title>Gramella jeungdoensis sp. nov., isolated from a solar saltern in Korea.</title>
        <authorList>
            <person name="Joung Y."/>
            <person name="Kim H."/>
            <person name="Jang T."/>
            <person name="Ahn T.S."/>
            <person name="Joh K."/>
        </authorList>
    </citation>
    <scope>NUCLEOTIDE SEQUENCE [LARGE SCALE GENOMIC DNA]</scope>
    <source>
        <strain evidence="2 3">KCTC 23123</strain>
    </source>
</reference>
<dbReference type="OrthoDB" id="675330at2"/>
<feature type="signal peptide" evidence="1">
    <location>
        <begin position="1"/>
        <end position="20"/>
    </location>
</feature>
<name>A0A4Y8AV61_9FLAO</name>